<evidence type="ECO:0000313" key="2">
    <source>
        <dbReference type="EMBL" id="MFK7641003.1"/>
    </source>
</evidence>
<comment type="caution">
    <text evidence="2">The sequence shown here is derived from an EMBL/GenBank/DDBJ whole genome shotgun (WGS) entry which is preliminary data.</text>
</comment>
<organism evidence="2 3">
    <name type="scientific">Neisseria oralis</name>
    <dbReference type="NCBI Taxonomy" id="1107316"/>
    <lineage>
        <taxon>Bacteria</taxon>
        <taxon>Pseudomonadati</taxon>
        <taxon>Pseudomonadota</taxon>
        <taxon>Betaproteobacteria</taxon>
        <taxon>Neisseriales</taxon>
        <taxon>Neisseriaceae</taxon>
        <taxon>Neisseria</taxon>
    </lineage>
</organism>
<protein>
    <submittedName>
        <fullName evidence="2">Glutamine amidotransferase</fullName>
    </submittedName>
</protein>
<dbReference type="Gene3D" id="3.40.50.880">
    <property type="match status" value="1"/>
</dbReference>
<dbReference type="InterPro" id="IPR044992">
    <property type="entry name" value="ChyE-like"/>
</dbReference>
<dbReference type="Proteomes" id="UP001621964">
    <property type="component" value="Unassembled WGS sequence"/>
</dbReference>
<dbReference type="CDD" id="cd01741">
    <property type="entry name" value="GATase1_1"/>
    <property type="match status" value="1"/>
</dbReference>
<dbReference type="EMBL" id="JBJGEB010000001">
    <property type="protein sequence ID" value="MFK7641003.1"/>
    <property type="molecule type" value="Genomic_DNA"/>
</dbReference>
<dbReference type="Pfam" id="PF00117">
    <property type="entry name" value="GATase"/>
    <property type="match status" value="1"/>
</dbReference>
<reference evidence="2 3" key="1">
    <citation type="submission" date="2024-11" db="EMBL/GenBank/DDBJ databases">
        <authorList>
            <person name="Mikucki A.G."/>
            <person name="Kahler C.M."/>
        </authorList>
    </citation>
    <scope>NUCLEOTIDE SEQUENCE [LARGE SCALE GENOMIC DNA]</scope>
    <source>
        <strain evidence="2 3">EXNM717</strain>
    </source>
</reference>
<sequence>MAAIAVVRHVAFEDLGVLADLFARRGDKVAYYEAPEADFSDAALQDADLLVVLGGPVGAYDDALYPFVAAEAECIGRRLASGKPILGVCLGAQLMARMLGAEVVPMATKEIGFSPLTLTEAGRRSPLRHLENIPVLHWHGDRYVLPAGAVRLAYTDVCGEQAFALGDKVLGLQFHLEADADRIEYWLVGHACELGVAGADVRQIRDDAAAFGTLLRLAGEKTVSEWLSGALAGSE</sequence>
<dbReference type="RefSeq" id="WP_405385242.1">
    <property type="nucleotide sequence ID" value="NZ_JBJGEB010000001.1"/>
</dbReference>
<accession>A0ABW8Q1J6</accession>
<feature type="domain" description="Glutamine amidotransferase" evidence="1">
    <location>
        <begin position="28"/>
        <end position="179"/>
    </location>
</feature>
<dbReference type="PANTHER" id="PTHR42695:SF5">
    <property type="entry name" value="GLUTAMINE AMIDOTRANSFERASE YLR126C-RELATED"/>
    <property type="match status" value="1"/>
</dbReference>
<gene>
    <name evidence="2" type="ORF">ACI43T_00590</name>
</gene>
<dbReference type="PANTHER" id="PTHR42695">
    <property type="entry name" value="GLUTAMINE AMIDOTRANSFERASE YLR126C-RELATED"/>
    <property type="match status" value="1"/>
</dbReference>
<keyword evidence="3" id="KW-1185">Reference proteome</keyword>
<keyword evidence="2" id="KW-0315">Glutamine amidotransferase</keyword>
<dbReference type="SUPFAM" id="SSF52317">
    <property type="entry name" value="Class I glutamine amidotransferase-like"/>
    <property type="match status" value="1"/>
</dbReference>
<evidence type="ECO:0000259" key="1">
    <source>
        <dbReference type="Pfam" id="PF00117"/>
    </source>
</evidence>
<dbReference type="NCBIfam" id="NF005458">
    <property type="entry name" value="PRK07053.1"/>
    <property type="match status" value="1"/>
</dbReference>
<evidence type="ECO:0000313" key="3">
    <source>
        <dbReference type="Proteomes" id="UP001621964"/>
    </source>
</evidence>
<dbReference type="InterPro" id="IPR017926">
    <property type="entry name" value="GATASE"/>
</dbReference>
<proteinExistence type="predicted"/>
<dbReference type="InterPro" id="IPR029062">
    <property type="entry name" value="Class_I_gatase-like"/>
</dbReference>
<dbReference type="PROSITE" id="PS51273">
    <property type="entry name" value="GATASE_TYPE_1"/>
    <property type="match status" value="1"/>
</dbReference>
<name>A0ABW8Q1J6_9NEIS</name>